<dbReference type="Gene3D" id="3.40.50.300">
    <property type="entry name" value="P-loop containing nucleotide triphosphate hydrolases"/>
    <property type="match status" value="1"/>
</dbReference>
<evidence type="ECO:0000313" key="7">
    <source>
        <dbReference type="Proteomes" id="UP000580839"/>
    </source>
</evidence>
<evidence type="ECO:0000256" key="1">
    <source>
        <dbReference type="ARBA" id="ARBA00022741"/>
    </source>
</evidence>
<keyword evidence="1" id="KW-0547">Nucleotide-binding</keyword>
<dbReference type="InterPro" id="IPR002197">
    <property type="entry name" value="HTH_Fis"/>
</dbReference>
<dbReference type="PRINTS" id="PR01590">
    <property type="entry name" value="HTHFIS"/>
</dbReference>
<dbReference type="Pfam" id="PF02954">
    <property type="entry name" value="HTH_8"/>
    <property type="match status" value="1"/>
</dbReference>
<comment type="caution">
    <text evidence="6">The sequence shown here is derived from an EMBL/GenBank/DDBJ whole genome shotgun (WGS) entry which is preliminary data.</text>
</comment>
<organism evidence="6 7">
    <name type="scientific">Eiseniibacteriota bacterium</name>
    <dbReference type="NCBI Taxonomy" id="2212470"/>
    <lineage>
        <taxon>Bacteria</taxon>
        <taxon>Candidatus Eiseniibacteriota</taxon>
    </lineage>
</organism>
<dbReference type="InterPro" id="IPR011990">
    <property type="entry name" value="TPR-like_helical_dom_sf"/>
</dbReference>
<dbReference type="PANTHER" id="PTHR32071">
    <property type="entry name" value="TRANSCRIPTIONAL REGULATORY PROTEIN"/>
    <property type="match status" value="1"/>
</dbReference>
<dbReference type="FunFam" id="3.40.50.300:FF:000006">
    <property type="entry name" value="DNA-binding transcriptional regulator NtrC"/>
    <property type="match status" value="1"/>
</dbReference>
<evidence type="ECO:0000256" key="2">
    <source>
        <dbReference type="ARBA" id="ARBA00022840"/>
    </source>
</evidence>
<keyword evidence="2" id="KW-0067">ATP-binding</keyword>
<dbReference type="InterPro" id="IPR009057">
    <property type="entry name" value="Homeodomain-like_sf"/>
</dbReference>
<keyword evidence="3" id="KW-0805">Transcription regulation</keyword>
<dbReference type="SUPFAM" id="SSF46689">
    <property type="entry name" value="Homeodomain-like"/>
    <property type="match status" value="1"/>
</dbReference>
<feature type="domain" description="Sigma-54 factor interaction" evidence="5">
    <location>
        <begin position="412"/>
        <end position="625"/>
    </location>
</feature>
<dbReference type="InterPro" id="IPR025662">
    <property type="entry name" value="Sigma_54_int_dom_ATP-bd_1"/>
</dbReference>
<dbReference type="Pfam" id="PF25601">
    <property type="entry name" value="AAA_lid_14"/>
    <property type="match status" value="1"/>
</dbReference>
<sequence length="720" mass="78936">MMPATIKSFDHAARAHIASLFRTCPPETFLAELETHTPESRAERVTFQKYRGWALYDAGQYARSRPHLLRALRWSAPGSDERSLVRGLLGECYLRLGQFNRAERCVRRALSGGCLVDPENFIQAGHLFMLARAQCRLGHLTHALETYHRARSLVDSSSPHWTSLVSGAAQVHLHLGELREADALIAECRKSLDLHAGKHQSWVNASIECPLALALGDIERADRVVEDAMRAFNDRSGERIRFLLAESRASVLNARGRYAESERLLRDILSHAVLGGRNSDAVASASRILTECLMGQGRYAEALETSRVAVRAGSVDDRLEWVIALRLMGECQSALGAEDEAQKTFREASSLHASTQFAAERARFEASLRRSGLDARAGANPRLHLPGPGERFGAHRLTLASGRSFVSCDTPLVEAIRATSLTDLPVLIEGETGTGKELVAHLIHELGPHSRGRLVVVDCTSLPESLADVELFGATRGAYTGAHQERAGLLAQADGGTLLLDELPELSRALQAKLLRVIQEGAYRRVGEDRSRSVKTRFVATTNQSLQDLLDSGALKPDLFYRLSGHRLCIRPLRTRREEIGPLAAEITKRAGLGGVMPDAVEWLEAQDWPGNVRQLEMVLRLASATCGLGAMLQRTHLEPHLAPGRWRAESPAGSSEPHHAMTLRARRAVVERVALEQALADSGGVLTRAARSLGISRQAFYKAVRRTGASYQGNPSRVP</sequence>
<dbReference type="GO" id="GO:0005524">
    <property type="term" value="F:ATP binding"/>
    <property type="evidence" value="ECO:0007669"/>
    <property type="project" value="UniProtKB-KW"/>
</dbReference>
<accession>A0A849SIZ7</accession>
<dbReference type="Gene3D" id="1.10.10.60">
    <property type="entry name" value="Homeodomain-like"/>
    <property type="match status" value="1"/>
</dbReference>
<proteinExistence type="predicted"/>
<dbReference type="GO" id="GO:0006355">
    <property type="term" value="P:regulation of DNA-templated transcription"/>
    <property type="evidence" value="ECO:0007669"/>
    <property type="project" value="InterPro"/>
</dbReference>
<dbReference type="SMART" id="SM00028">
    <property type="entry name" value="TPR"/>
    <property type="match status" value="3"/>
</dbReference>
<dbReference type="GO" id="GO:0043565">
    <property type="term" value="F:sequence-specific DNA binding"/>
    <property type="evidence" value="ECO:0007669"/>
    <property type="project" value="InterPro"/>
</dbReference>
<dbReference type="PROSITE" id="PS50045">
    <property type="entry name" value="SIGMA54_INTERACT_4"/>
    <property type="match status" value="1"/>
</dbReference>
<dbReference type="PROSITE" id="PS00676">
    <property type="entry name" value="SIGMA54_INTERACT_2"/>
    <property type="match status" value="1"/>
</dbReference>
<dbReference type="InterPro" id="IPR003593">
    <property type="entry name" value="AAA+_ATPase"/>
</dbReference>
<evidence type="ECO:0000259" key="5">
    <source>
        <dbReference type="PROSITE" id="PS50045"/>
    </source>
</evidence>
<evidence type="ECO:0000313" key="6">
    <source>
        <dbReference type="EMBL" id="NOT34586.1"/>
    </source>
</evidence>
<protein>
    <submittedName>
        <fullName evidence="6">Sigma 54-interacting transcriptional regulator</fullName>
    </submittedName>
</protein>
<dbReference type="CDD" id="cd00009">
    <property type="entry name" value="AAA"/>
    <property type="match status" value="1"/>
</dbReference>
<dbReference type="Gene3D" id="1.10.8.60">
    <property type="match status" value="1"/>
</dbReference>
<name>A0A849SIZ7_UNCEI</name>
<dbReference type="InterPro" id="IPR025943">
    <property type="entry name" value="Sigma_54_int_dom_ATP-bd_2"/>
</dbReference>
<dbReference type="Gene3D" id="1.25.40.10">
    <property type="entry name" value="Tetratricopeptide repeat domain"/>
    <property type="match status" value="1"/>
</dbReference>
<dbReference type="InterPro" id="IPR027417">
    <property type="entry name" value="P-loop_NTPase"/>
</dbReference>
<reference evidence="6 7" key="1">
    <citation type="submission" date="2020-04" db="EMBL/GenBank/DDBJ databases">
        <title>Metagenomic profiling of ammonia- and methane-oxidizing microorganisms in a Dutch drinking water treatment plant.</title>
        <authorList>
            <person name="Poghosyan L."/>
            <person name="Leucker S."/>
        </authorList>
    </citation>
    <scope>NUCLEOTIDE SEQUENCE [LARGE SCALE GENOMIC DNA]</scope>
    <source>
        <strain evidence="6">S-RSF-IL-03</strain>
    </source>
</reference>
<dbReference type="SUPFAM" id="SSF48452">
    <property type="entry name" value="TPR-like"/>
    <property type="match status" value="2"/>
</dbReference>
<dbReference type="Pfam" id="PF00158">
    <property type="entry name" value="Sigma54_activat"/>
    <property type="match status" value="1"/>
</dbReference>
<evidence type="ECO:0000256" key="3">
    <source>
        <dbReference type="ARBA" id="ARBA00023015"/>
    </source>
</evidence>
<dbReference type="InterPro" id="IPR019734">
    <property type="entry name" value="TPR_rpt"/>
</dbReference>
<gene>
    <name evidence="6" type="ORF">HOP12_10495</name>
</gene>
<dbReference type="Proteomes" id="UP000580839">
    <property type="component" value="Unassembled WGS sequence"/>
</dbReference>
<keyword evidence="4" id="KW-0804">Transcription</keyword>
<dbReference type="EMBL" id="JABFRW010000132">
    <property type="protein sequence ID" value="NOT34586.1"/>
    <property type="molecule type" value="Genomic_DNA"/>
</dbReference>
<dbReference type="SMART" id="SM00382">
    <property type="entry name" value="AAA"/>
    <property type="match status" value="1"/>
</dbReference>
<dbReference type="InterPro" id="IPR058031">
    <property type="entry name" value="AAA_lid_NorR"/>
</dbReference>
<dbReference type="PROSITE" id="PS00675">
    <property type="entry name" value="SIGMA54_INTERACT_1"/>
    <property type="match status" value="1"/>
</dbReference>
<dbReference type="AlphaFoldDB" id="A0A849SIZ7"/>
<dbReference type="InterPro" id="IPR002078">
    <property type="entry name" value="Sigma_54_int"/>
</dbReference>
<dbReference type="SUPFAM" id="SSF52540">
    <property type="entry name" value="P-loop containing nucleoside triphosphate hydrolases"/>
    <property type="match status" value="1"/>
</dbReference>
<evidence type="ECO:0000256" key="4">
    <source>
        <dbReference type="ARBA" id="ARBA00023163"/>
    </source>
</evidence>